<evidence type="ECO:0000313" key="2">
    <source>
        <dbReference type="Proteomes" id="UP000178735"/>
    </source>
</evidence>
<comment type="caution">
    <text evidence="1">The sequence shown here is derived from an EMBL/GenBank/DDBJ whole genome shotgun (WGS) entry which is preliminary data.</text>
</comment>
<proteinExistence type="predicted"/>
<organism evidence="1 2">
    <name type="scientific">Candidatus Wallbacteria bacterium GWC2_49_35</name>
    <dbReference type="NCBI Taxonomy" id="1817813"/>
    <lineage>
        <taxon>Bacteria</taxon>
        <taxon>Candidatus Walliibacteriota</taxon>
    </lineage>
</organism>
<protein>
    <submittedName>
        <fullName evidence="1">Uncharacterized protein</fullName>
    </submittedName>
</protein>
<accession>A0A1F7WNS0</accession>
<evidence type="ECO:0000313" key="1">
    <source>
        <dbReference type="EMBL" id="OGM04486.1"/>
    </source>
</evidence>
<dbReference type="EMBL" id="MGFH01000142">
    <property type="protein sequence ID" value="OGM04486.1"/>
    <property type="molecule type" value="Genomic_DNA"/>
</dbReference>
<name>A0A1F7WNS0_9BACT</name>
<sequence length="238" mass="27095">MFLVDIFRIIELCTVENMCLAELQEDALFEKIPAGEVGDYVDSIISIAAGKADDIKLKFKQKKKLKSESPGAKISLIDICRSKGVSVNLTDGSRAQAGGRFRAEIYYDEKIINIMKYSIDQMYDALKNFLVYFGENKNFISVDNIKDMHIAHELYHLIEFTDGEYTPDLLPPVTSLNIFGFERRSGFSKASEAAAHIFCMRLLELPFHPKMLDYLCLLSAGEVTREKLIEFLEDLKIR</sequence>
<dbReference type="STRING" id="1817813.A2008_08170"/>
<dbReference type="Proteomes" id="UP000178735">
    <property type="component" value="Unassembled WGS sequence"/>
</dbReference>
<dbReference type="AlphaFoldDB" id="A0A1F7WNS0"/>
<gene>
    <name evidence="1" type="ORF">A2008_08170</name>
</gene>
<reference evidence="1 2" key="1">
    <citation type="journal article" date="2016" name="Nat. Commun.">
        <title>Thousands of microbial genomes shed light on interconnected biogeochemical processes in an aquifer system.</title>
        <authorList>
            <person name="Anantharaman K."/>
            <person name="Brown C.T."/>
            <person name="Hug L.A."/>
            <person name="Sharon I."/>
            <person name="Castelle C.J."/>
            <person name="Probst A.J."/>
            <person name="Thomas B.C."/>
            <person name="Singh A."/>
            <person name="Wilkins M.J."/>
            <person name="Karaoz U."/>
            <person name="Brodie E.L."/>
            <person name="Williams K.H."/>
            <person name="Hubbard S.S."/>
            <person name="Banfield J.F."/>
        </authorList>
    </citation>
    <scope>NUCLEOTIDE SEQUENCE [LARGE SCALE GENOMIC DNA]</scope>
</reference>